<evidence type="ECO:0000313" key="4">
    <source>
        <dbReference type="Proteomes" id="UP000008461"/>
    </source>
</evidence>
<dbReference type="STRING" id="760192.Halhy_1394"/>
<accession>F4KWA1</accession>
<dbReference type="RefSeq" id="WP_013763843.1">
    <property type="nucleotide sequence ID" value="NC_015510.1"/>
</dbReference>
<keyword evidence="4" id="KW-1185">Reference proteome</keyword>
<keyword evidence="1" id="KW-0472">Membrane</keyword>
<dbReference type="Proteomes" id="UP000008461">
    <property type="component" value="Chromosome"/>
</dbReference>
<evidence type="ECO:0000256" key="1">
    <source>
        <dbReference type="SAM" id="Phobius"/>
    </source>
</evidence>
<protein>
    <submittedName>
        <fullName evidence="3">Signal transduction histidine kinase</fullName>
    </submittedName>
</protein>
<keyword evidence="3" id="KW-0418">Kinase</keyword>
<evidence type="ECO:0000313" key="3">
    <source>
        <dbReference type="EMBL" id="AEE49289.1"/>
    </source>
</evidence>
<organism evidence="3 4">
    <name type="scientific">Haliscomenobacter hydrossis (strain ATCC 27775 / DSM 1100 / LMG 10767 / O)</name>
    <dbReference type="NCBI Taxonomy" id="760192"/>
    <lineage>
        <taxon>Bacteria</taxon>
        <taxon>Pseudomonadati</taxon>
        <taxon>Bacteroidota</taxon>
        <taxon>Saprospiria</taxon>
        <taxon>Saprospirales</taxon>
        <taxon>Haliscomenobacteraceae</taxon>
        <taxon>Haliscomenobacter</taxon>
    </lineage>
</organism>
<dbReference type="GO" id="GO:0016020">
    <property type="term" value="C:membrane"/>
    <property type="evidence" value="ECO:0007669"/>
    <property type="project" value="InterPro"/>
</dbReference>
<reference evidence="3 4" key="1">
    <citation type="journal article" date="2011" name="Stand. Genomic Sci.">
        <title>Complete genome sequence of Haliscomenobacter hydrossis type strain (O).</title>
        <authorList>
            <consortium name="US DOE Joint Genome Institute (JGI-PGF)"/>
            <person name="Daligault H."/>
            <person name="Lapidus A."/>
            <person name="Zeytun A."/>
            <person name="Nolan M."/>
            <person name="Lucas S."/>
            <person name="Del Rio T.G."/>
            <person name="Tice H."/>
            <person name="Cheng J.F."/>
            <person name="Tapia R."/>
            <person name="Han C."/>
            <person name="Goodwin L."/>
            <person name="Pitluck S."/>
            <person name="Liolios K."/>
            <person name="Pagani I."/>
            <person name="Ivanova N."/>
            <person name="Huntemann M."/>
            <person name="Mavromatis K."/>
            <person name="Mikhailova N."/>
            <person name="Pati A."/>
            <person name="Chen A."/>
            <person name="Palaniappan K."/>
            <person name="Land M."/>
            <person name="Hauser L."/>
            <person name="Brambilla E.M."/>
            <person name="Rohde M."/>
            <person name="Verbarg S."/>
            <person name="Goker M."/>
            <person name="Bristow J."/>
            <person name="Eisen J.A."/>
            <person name="Markowitz V."/>
            <person name="Hugenholtz P."/>
            <person name="Kyrpides N.C."/>
            <person name="Klenk H.P."/>
            <person name="Woyke T."/>
        </authorList>
    </citation>
    <scope>NUCLEOTIDE SEQUENCE [LARGE SCALE GENOMIC DNA]</scope>
    <source>
        <strain evidence="4">ATCC 27775 / DSM 1100 / LMG 10767 / O</strain>
    </source>
</reference>
<name>F4KWA1_HALH1</name>
<dbReference type="EMBL" id="CP002691">
    <property type="protein sequence ID" value="AEE49289.1"/>
    <property type="molecule type" value="Genomic_DNA"/>
</dbReference>
<sequence>MKRSLWTYLFIGLFCLFGAYMRSRILTGLPWYVYVLFFVLQFVFIIGIWESIIWVNRKLEARFSLENRPFVRIMVPVLVSTVGISSIFLIMIRLFSTHFPSYATKEFLLLLGVLAVISIALLNFIFFTFDFLKKLKMSLEEKTAFELLAMQAEREKTLLQYHHLRNQVNPHFLFNTLTSLDGLVQQDPRLASKFIRHLAKVYRYVLEHKENEVVSLQTELDFIEHYISLLNIRYGESLQIEVDVSDKARDQGIVMVTLQMLIDNALKHNIVQSDRPLYISIACNMGYLEVKNNKQIRRQIETSNGEGLSQLQQLYQFLSEKPVKILDGDLFFKVQIPLL</sequence>
<dbReference type="PANTHER" id="PTHR34220">
    <property type="entry name" value="SENSOR HISTIDINE KINASE YPDA"/>
    <property type="match status" value="1"/>
</dbReference>
<dbReference type="OrthoDB" id="9809908at2"/>
<keyword evidence="3" id="KW-0808">Transferase</keyword>
<dbReference type="eggNOG" id="COG2972">
    <property type="taxonomic scope" value="Bacteria"/>
</dbReference>
<dbReference type="InterPro" id="IPR050640">
    <property type="entry name" value="Bact_2-comp_sensor_kinase"/>
</dbReference>
<dbReference type="KEGG" id="hhy:Halhy_1394"/>
<feature type="transmembrane region" description="Helical" evidence="1">
    <location>
        <begin position="70"/>
        <end position="95"/>
    </location>
</feature>
<reference key="2">
    <citation type="submission" date="2011-04" db="EMBL/GenBank/DDBJ databases">
        <title>Complete sequence of chromosome of Haliscomenobacter hydrossis DSM 1100.</title>
        <authorList>
            <consortium name="US DOE Joint Genome Institute (JGI-PGF)"/>
            <person name="Lucas S."/>
            <person name="Han J."/>
            <person name="Lapidus A."/>
            <person name="Bruce D."/>
            <person name="Goodwin L."/>
            <person name="Pitluck S."/>
            <person name="Peters L."/>
            <person name="Kyrpides N."/>
            <person name="Mavromatis K."/>
            <person name="Ivanova N."/>
            <person name="Ovchinnikova G."/>
            <person name="Pagani I."/>
            <person name="Daligault H."/>
            <person name="Detter J.C."/>
            <person name="Han C."/>
            <person name="Land M."/>
            <person name="Hauser L."/>
            <person name="Markowitz V."/>
            <person name="Cheng J.-F."/>
            <person name="Hugenholtz P."/>
            <person name="Woyke T."/>
            <person name="Wu D."/>
            <person name="Verbarg S."/>
            <person name="Frueling A."/>
            <person name="Brambilla E."/>
            <person name="Klenk H.-P."/>
            <person name="Eisen J.A."/>
        </authorList>
    </citation>
    <scope>NUCLEOTIDE SEQUENCE</scope>
    <source>
        <strain>DSM 1100</strain>
    </source>
</reference>
<feature type="transmembrane region" description="Helical" evidence="1">
    <location>
        <begin position="31"/>
        <end position="49"/>
    </location>
</feature>
<evidence type="ECO:0000259" key="2">
    <source>
        <dbReference type="Pfam" id="PF06580"/>
    </source>
</evidence>
<keyword evidence="1" id="KW-0812">Transmembrane</keyword>
<dbReference type="Pfam" id="PF06580">
    <property type="entry name" value="His_kinase"/>
    <property type="match status" value="1"/>
</dbReference>
<feature type="transmembrane region" description="Helical" evidence="1">
    <location>
        <begin position="107"/>
        <end position="132"/>
    </location>
</feature>
<keyword evidence="1" id="KW-1133">Transmembrane helix</keyword>
<dbReference type="GO" id="GO:0000155">
    <property type="term" value="F:phosphorelay sensor kinase activity"/>
    <property type="evidence" value="ECO:0007669"/>
    <property type="project" value="InterPro"/>
</dbReference>
<dbReference type="HOGENOM" id="CLU_020473_0_2_10"/>
<dbReference type="AlphaFoldDB" id="F4KWA1"/>
<dbReference type="PANTHER" id="PTHR34220:SF7">
    <property type="entry name" value="SENSOR HISTIDINE KINASE YPDA"/>
    <property type="match status" value="1"/>
</dbReference>
<gene>
    <name evidence="3" type="ordered locus">Halhy_1394</name>
</gene>
<feature type="domain" description="Signal transduction histidine kinase internal region" evidence="2">
    <location>
        <begin position="160"/>
        <end position="238"/>
    </location>
</feature>
<dbReference type="InterPro" id="IPR010559">
    <property type="entry name" value="Sig_transdc_His_kin_internal"/>
</dbReference>
<proteinExistence type="predicted"/>